<reference evidence="1" key="4">
    <citation type="submission" date="2025-09" db="UniProtKB">
        <authorList>
            <consortium name="Ensembl"/>
        </authorList>
    </citation>
    <scope>IDENTIFICATION</scope>
</reference>
<accession>H2XWG4</accession>
<dbReference type="AlphaFoldDB" id="H2XWG4"/>
<name>H2XWG4_CIOIN</name>
<proteinExistence type="predicted"/>
<evidence type="ECO:0000313" key="2">
    <source>
        <dbReference type="Proteomes" id="UP000008144"/>
    </source>
</evidence>
<sequence length="61" mass="6617">MELMANSTEFLSLNVMNPNPLDFCVSLSLSRTICSISPMCENASSTSFSVALKSMLPTKIL</sequence>
<keyword evidence="2" id="KW-1185">Reference proteome</keyword>
<reference evidence="2" key="1">
    <citation type="journal article" date="2002" name="Science">
        <title>The draft genome of Ciona intestinalis: insights into chordate and vertebrate origins.</title>
        <authorList>
            <person name="Dehal P."/>
            <person name="Satou Y."/>
            <person name="Campbell R.K."/>
            <person name="Chapman J."/>
            <person name="Degnan B."/>
            <person name="De Tomaso A."/>
            <person name="Davidson B."/>
            <person name="Di Gregorio A."/>
            <person name="Gelpke M."/>
            <person name="Goodstein D.M."/>
            <person name="Harafuji N."/>
            <person name="Hastings K.E."/>
            <person name="Ho I."/>
            <person name="Hotta K."/>
            <person name="Huang W."/>
            <person name="Kawashima T."/>
            <person name="Lemaire P."/>
            <person name="Martinez D."/>
            <person name="Meinertzhagen I.A."/>
            <person name="Necula S."/>
            <person name="Nonaka M."/>
            <person name="Putnam N."/>
            <person name="Rash S."/>
            <person name="Saiga H."/>
            <person name="Satake M."/>
            <person name="Terry A."/>
            <person name="Yamada L."/>
            <person name="Wang H.G."/>
            <person name="Awazu S."/>
            <person name="Azumi K."/>
            <person name="Boore J."/>
            <person name="Branno M."/>
            <person name="Chin-Bow S."/>
            <person name="DeSantis R."/>
            <person name="Doyle S."/>
            <person name="Francino P."/>
            <person name="Keys D.N."/>
            <person name="Haga S."/>
            <person name="Hayashi H."/>
            <person name="Hino K."/>
            <person name="Imai K.S."/>
            <person name="Inaba K."/>
            <person name="Kano S."/>
            <person name="Kobayashi K."/>
            <person name="Kobayashi M."/>
            <person name="Lee B.I."/>
            <person name="Makabe K.W."/>
            <person name="Manohar C."/>
            <person name="Matassi G."/>
            <person name="Medina M."/>
            <person name="Mochizuki Y."/>
            <person name="Mount S."/>
            <person name="Morishita T."/>
            <person name="Miura S."/>
            <person name="Nakayama A."/>
            <person name="Nishizaka S."/>
            <person name="Nomoto H."/>
            <person name="Ohta F."/>
            <person name="Oishi K."/>
            <person name="Rigoutsos I."/>
            <person name="Sano M."/>
            <person name="Sasaki A."/>
            <person name="Sasakura Y."/>
            <person name="Shoguchi E."/>
            <person name="Shin-i T."/>
            <person name="Spagnuolo A."/>
            <person name="Stainier D."/>
            <person name="Suzuki M.M."/>
            <person name="Tassy O."/>
            <person name="Takatori N."/>
            <person name="Tokuoka M."/>
            <person name="Yagi K."/>
            <person name="Yoshizaki F."/>
            <person name="Wada S."/>
            <person name="Zhang C."/>
            <person name="Hyatt P.D."/>
            <person name="Larimer F."/>
            <person name="Detter C."/>
            <person name="Doggett N."/>
            <person name="Glavina T."/>
            <person name="Hawkins T."/>
            <person name="Richardson P."/>
            <person name="Lucas S."/>
            <person name="Kohara Y."/>
            <person name="Levine M."/>
            <person name="Satoh N."/>
            <person name="Rokhsar D.S."/>
        </authorList>
    </citation>
    <scope>NUCLEOTIDE SEQUENCE [LARGE SCALE GENOMIC DNA]</scope>
</reference>
<dbReference type="InParanoid" id="H2XWG4"/>
<reference evidence="1" key="3">
    <citation type="submission" date="2025-08" db="UniProtKB">
        <authorList>
            <consortium name="Ensembl"/>
        </authorList>
    </citation>
    <scope>IDENTIFICATION</scope>
</reference>
<protein>
    <submittedName>
        <fullName evidence="1">Uncharacterized protein</fullName>
    </submittedName>
</protein>
<dbReference type="HOGENOM" id="CLU_2921909_0_0_1"/>
<evidence type="ECO:0000313" key="1">
    <source>
        <dbReference type="Ensembl" id="ENSCINP00000033998.1"/>
    </source>
</evidence>
<dbReference type="Proteomes" id="UP000008144">
    <property type="component" value="Chromosome 8"/>
</dbReference>
<dbReference type="Ensembl" id="ENSCINT00000031447.1">
    <property type="protein sequence ID" value="ENSCINP00000033998.1"/>
    <property type="gene ID" value="ENSCING00000022505.1"/>
</dbReference>
<dbReference type="EMBL" id="EAAA01002722">
    <property type="status" value="NOT_ANNOTATED_CDS"/>
    <property type="molecule type" value="Genomic_DNA"/>
</dbReference>
<reference evidence="1" key="2">
    <citation type="journal article" date="2008" name="Genome Biol.">
        <title>Improved genome assembly and evidence-based global gene model set for the chordate Ciona intestinalis: new insight into intron and operon populations.</title>
        <authorList>
            <person name="Satou Y."/>
            <person name="Mineta K."/>
            <person name="Ogasawara M."/>
            <person name="Sasakura Y."/>
            <person name="Shoguchi E."/>
            <person name="Ueno K."/>
            <person name="Yamada L."/>
            <person name="Matsumoto J."/>
            <person name="Wasserscheid J."/>
            <person name="Dewar K."/>
            <person name="Wiley G.B."/>
            <person name="Macmil S.L."/>
            <person name="Roe B.A."/>
            <person name="Zeller R.W."/>
            <person name="Hastings K.E."/>
            <person name="Lemaire P."/>
            <person name="Lindquist E."/>
            <person name="Endo T."/>
            <person name="Hotta K."/>
            <person name="Inaba K."/>
        </authorList>
    </citation>
    <scope>NUCLEOTIDE SEQUENCE [LARGE SCALE GENOMIC DNA]</scope>
    <source>
        <strain evidence="1">wild type</strain>
    </source>
</reference>
<organism evidence="1 2">
    <name type="scientific">Ciona intestinalis</name>
    <name type="common">Transparent sea squirt</name>
    <name type="synonym">Ascidia intestinalis</name>
    <dbReference type="NCBI Taxonomy" id="7719"/>
    <lineage>
        <taxon>Eukaryota</taxon>
        <taxon>Metazoa</taxon>
        <taxon>Chordata</taxon>
        <taxon>Tunicata</taxon>
        <taxon>Ascidiacea</taxon>
        <taxon>Phlebobranchia</taxon>
        <taxon>Cionidae</taxon>
        <taxon>Ciona</taxon>
    </lineage>
</organism>